<dbReference type="GeneID" id="84022900"/>
<keyword evidence="2" id="KW-1185">Reference proteome</keyword>
<protein>
    <recommendedName>
        <fullName evidence="3">Transcriptional regulator</fullName>
    </recommendedName>
</protein>
<sequence length="72" mass="8236">MFARAQEKHKAKALTGNLVRARQELKDKGWSYRTAAPELGVCYQHLASVLTGIRQSKALLDRISKLPKRRHH</sequence>
<dbReference type="EMBL" id="JAMGSI010000001">
    <property type="protein sequence ID" value="MCL6656376.1"/>
    <property type="molecule type" value="Genomic_DNA"/>
</dbReference>
<dbReference type="RefSeq" id="WP_205595947.1">
    <property type="nucleotide sequence ID" value="NZ_JAMGSI010000001.1"/>
</dbReference>
<reference evidence="1 2" key="1">
    <citation type="submission" date="2022-03" db="EMBL/GenBank/DDBJ databases">
        <title>Taxonomic description of new species and reclassification of some bacterial strains.</title>
        <authorList>
            <person name="Ndongo S."/>
        </authorList>
    </citation>
    <scope>NUCLEOTIDE SEQUENCE [LARGE SCALE GENOMIC DNA]</scope>
    <source>
        <strain evidence="1 2">Marseille-P6666</strain>
    </source>
</reference>
<dbReference type="Proteomes" id="UP001202031">
    <property type="component" value="Unassembled WGS sequence"/>
</dbReference>
<comment type="caution">
    <text evidence="1">The sequence shown here is derived from an EMBL/GenBank/DDBJ whole genome shotgun (WGS) entry which is preliminary data.</text>
</comment>
<name>A0ABT0R5G5_9BACT</name>
<evidence type="ECO:0000313" key="1">
    <source>
        <dbReference type="EMBL" id="MCL6656376.1"/>
    </source>
</evidence>
<proteinExistence type="predicted"/>
<gene>
    <name evidence="1" type="ORF">M8N44_03470</name>
</gene>
<evidence type="ECO:0000313" key="2">
    <source>
        <dbReference type="Proteomes" id="UP001202031"/>
    </source>
</evidence>
<organism evidence="1 2">
    <name type="scientific">Akkermansia massiliensis</name>
    <dbReference type="NCBI Taxonomy" id="2927224"/>
    <lineage>
        <taxon>Bacteria</taxon>
        <taxon>Pseudomonadati</taxon>
        <taxon>Verrucomicrobiota</taxon>
        <taxon>Verrucomicrobiia</taxon>
        <taxon>Verrucomicrobiales</taxon>
        <taxon>Akkermansiaceae</taxon>
        <taxon>Akkermansia</taxon>
    </lineage>
</organism>
<accession>A0ABT0R5G5</accession>
<evidence type="ECO:0008006" key="3">
    <source>
        <dbReference type="Google" id="ProtNLM"/>
    </source>
</evidence>